<proteinExistence type="predicted"/>
<dbReference type="PROSITE" id="PS50995">
    <property type="entry name" value="HTH_MARR_2"/>
    <property type="match status" value="1"/>
</dbReference>
<evidence type="ECO:0000313" key="6">
    <source>
        <dbReference type="Proteomes" id="UP000515909"/>
    </source>
</evidence>
<dbReference type="GO" id="GO:0046983">
    <property type="term" value="F:protein dimerization activity"/>
    <property type="evidence" value="ECO:0007669"/>
    <property type="project" value="InterPro"/>
</dbReference>
<dbReference type="OrthoDB" id="34291at2"/>
<dbReference type="InterPro" id="IPR029063">
    <property type="entry name" value="SAM-dependent_MTases_sf"/>
</dbReference>
<accession>A0A7G8T860</accession>
<organism evidence="5 6">
    <name type="scientific">Caproicibacter fermentans</name>
    <dbReference type="NCBI Taxonomy" id="2576756"/>
    <lineage>
        <taxon>Bacteria</taxon>
        <taxon>Bacillati</taxon>
        <taxon>Bacillota</taxon>
        <taxon>Clostridia</taxon>
        <taxon>Eubacteriales</taxon>
        <taxon>Acutalibacteraceae</taxon>
        <taxon>Caproicibacter</taxon>
    </lineage>
</organism>
<keyword evidence="1 5" id="KW-0489">Methyltransferase</keyword>
<dbReference type="PANTHER" id="PTHR43712:SF2">
    <property type="entry name" value="O-METHYLTRANSFERASE CICE"/>
    <property type="match status" value="1"/>
</dbReference>
<dbReference type="Pfam" id="PF00891">
    <property type="entry name" value="Methyltransf_2"/>
    <property type="match status" value="1"/>
</dbReference>
<dbReference type="RefSeq" id="WP_156991082.1">
    <property type="nucleotide sequence ID" value="NZ_CP060286.1"/>
</dbReference>
<dbReference type="CDD" id="cd02440">
    <property type="entry name" value="AdoMet_MTases"/>
    <property type="match status" value="1"/>
</dbReference>
<name>A0A7G8T860_9FIRM</name>
<dbReference type="GO" id="GO:0003700">
    <property type="term" value="F:DNA-binding transcription factor activity"/>
    <property type="evidence" value="ECO:0007669"/>
    <property type="project" value="InterPro"/>
</dbReference>
<dbReference type="SUPFAM" id="SSF53335">
    <property type="entry name" value="S-adenosyl-L-methionine-dependent methyltransferases"/>
    <property type="match status" value="1"/>
</dbReference>
<dbReference type="Gene3D" id="1.10.10.10">
    <property type="entry name" value="Winged helix-like DNA-binding domain superfamily/Winged helix DNA-binding domain"/>
    <property type="match status" value="2"/>
</dbReference>
<dbReference type="GO" id="GO:0008171">
    <property type="term" value="F:O-methyltransferase activity"/>
    <property type="evidence" value="ECO:0007669"/>
    <property type="project" value="InterPro"/>
</dbReference>
<dbReference type="EMBL" id="CP060286">
    <property type="protein sequence ID" value="QNK39801.1"/>
    <property type="molecule type" value="Genomic_DNA"/>
</dbReference>
<dbReference type="InterPro" id="IPR036390">
    <property type="entry name" value="WH_DNA-bd_sf"/>
</dbReference>
<dbReference type="PROSITE" id="PS51683">
    <property type="entry name" value="SAM_OMT_II"/>
    <property type="match status" value="1"/>
</dbReference>
<feature type="domain" description="HTH marR-type" evidence="4">
    <location>
        <begin position="333"/>
        <end position="472"/>
    </location>
</feature>
<evidence type="ECO:0000259" key="4">
    <source>
        <dbReference type="PROSITE" id="PS50995"/>
    </source>
</evidence>
<dbReference type="Gene3D" id="3.40.50.150">
    <property type="entry name" value="Vaccinia Virus protein VP39"/>
    <property type="match status" value="1"/>
</dbReference>
<dbReference type="Pfam" id="PF12802">
    <property type="entry name" value="MarR_2"/>
    <property type="match status" value="1"/>
</dbReference>
<dbReference type="SUPFAM" id="SSF46785">
    <property type="entry name" value="Winged helix' DNA-binding domain"/>
    <property type="match status" value="2"/>
</dbReference>
<reference evidence="5 6" key="1">
    <citation type="submission" date="2020-08" db="EMBL/GenBank/DDBJ databases">
        <title>The isolate Caproiciproducens sp. 7D4C2 produces n-caproate at mildly acidic conditions from hexoses: genome and rBOX comparison with related strains and chain-elongating bacteria.</title>
        <authorList>
            <person name="Esquivel-Elizondo S."/>
            <person name="Bagci C."/>
            <person name="Temovska M."/>
            <person name="Jeon B.S."/>
            <person name="Bessarab I."/>
            <person name="Williams R.B.H."/>
            <person name="Huson D.H."/>
            <person name="Angenent L.T."/>
        </authorList>
    </citation>
    <scope>NUCLEOTIDE SEQUENCE [LARGE SCALE GENOMIC DNA]</scope>
    <source>
        <strain evidence="5 6">7D4C2</strain>
    </source>
</reference>
<dbReference type="InterPro" id="IPR036388">
    <property type="entry name" value="WH-like_DNA-bd_sf"/>
</dbReference>
<dbReference type="KEGG" id="cfem:HCR03_13880"/>
<dbReference type="InterPro" id="IPR000835">
    <property type="entry name" value="HTH_MarR-typ"/>
</dbReference>
<evidence type="ECO:0000256" key="3">
    <source>
        <dbReference type="ARBA" id="ARBA00022691"/>
    </source>
</evidence>
<keyword evidence="3" id="KW-0949">S-adenosyl-L-methionine</keyword>
<keyword evidence="2 5" id="KW-0808">Transferase</keyword>
<sequence length="478" mass="53948">MYQMANNPSRYYQVIHNYQEAQLLFAAIHLNVFSHLDTPATAEAIAESLNCDKKQIELLLLTLVSCGFVSKIGDFYANTPETKDFLSRNSEVFLGEALLFREKMTSLNELESKLKTSPKSRSNNYDFEDLAKASIPEMYTGRVQSFLEEMQKLFPNPKRPLRILDLGGGTGILAIEFVKHFPGSKATVFETPGVASVTNQIVRQHHEEKHVDVLSGNFNTDDLGGSYDLIIASGILNFVEGDIACFMQKLSSALRDGGYLLVIGQYADHKYDAPPNMLSWLSGFLNGVPLPPSDIEMERAVKKAGLKAADVLENTLFEGQLYRKGITDLSLCSGDVVRSFIELTEQIANSRTNVLDFGSENLTFYRGEIHMIKMIGDFPGIYSAELARKFGITRPVVHKTLQKLSERELIAKEDDQKDKKRYRLYLTEKGWTAYRFHQRYHEENDKALFDYLSNMPGDQLTAIKGFLDQAIQLIHNHA</sequence>
<dbReference type="Pfam" id="PF08100">
    <property type="entry name" value="Dimerisation"/>
    <property type="match status" value="1"/>
</dbReference>
<evidence type="ECO:0000313" key="5">
    <source>
        <dbReference type="EMBL" id="QNK39801.1"/>
    </source>
</evidence>
<gene>
    <name evidence="5" type="ORF">HCR03_13880</name>
</gene>
<evidence type="ECO:0000256" key="1">
    <source>
        <dbReference type="ARBA" id="ARBA00022603"/>
    </source>
</evidence>
<dbReference type="GO" id="GO:0032259">
    <property type="term" value="P:methylation"/>
    <property type="evidence" value="ECO:0007669"/>
    <property type="project" value="UniProtKB-KW"/>
</dbReference>
<evidence type="ECO:0000256" key="2">
    <source>
        <dbReference type="ARBA" id="ARBA00022679"/>
    </source>
</evidence>
<dbReference type="InterPro" id="IPR012967">
    <property type="entry name" value="COMT_dimerisation"/>
</dbReference>
<protein>
    <submittedName>
        <fullName evidence="5">Methyltransferase domain-containing protein</fullName>
    </submittedName>
</protein>
<dbReference type="Proteomes" id="UP000515909">
    <property type="component" value="Chromosome"/>
</dbReference>
<dbReference type="AlphaFoldDB" id="A0A7G8T860"/>
<dbReference type="InterPro" id="IPR001077">
    <property type="entry name" value="COMT_C"/>
</dbReference>
<dbReference type="SMART" id="SM00347">
    <property type="entry name" value="HTH_MARR"/>
    <property type="match status" value="1"/>
</dbReference>
<dbReference type="InterPro" id="IPR016461">
    <property type="entry name" value="COMT-like"/>
</dbReference>
<dbReference type="PANTHER" id="PTHR43712">
    <property type="entry name" value="PUTATIVE (AFU_ORTHOLOGUE AFUA_4G14580)-RELATED"/>
    <property type="match status" value="1"/>
</dbReference>